<keyword evidence="12" id="KW-0675">Receptor</keyword>
<reference evidence="12 13" key="2">
    <citation type="submission" date="2019-09" db="EMBL/GenBank/DDBJ databases">
        <title>A bacterium isolated from glacier soil.</title>
        <authorList>
            <person name="Liu Q."/>
        </authorList>
    </citation>
    <scope>NUCLEOTIDE SEQUENCE [LARGE SCALE GENOMIC DNA]</scope>
    <source>
        <strain evidence="12 13">MDT1-10-3</strain>
    </source>
</reference>
<dbReference type="InterPro" id="IPR008969">
    <property type="entry name" value="CarboxyPept-like_regulatory"/>
</dbReference>
<evidence type="ECO:0000256" key="2">
    <source>
        <dbReference type="ARBA" id="ARBA00022448"/>
    </source>
</evidence>
<evidence type="ECO:0000256" key="8">
    <source>
        <dbReference type="PROSITE-ProRule" id="PRU01360"/>
    </source>
</evidence>
<dbReference type="SUPFAM" id="SSF56935">
    <property type="entry name" value="Porins"/>
    <property type="match status" value="1"/>
</dbReference>
<dbReference type="Pfam" id="PF13715">
    <property type="entry name" value="CarbopepD_reg_2"/>
    <property type="match status" value="1"/>
</dbReference>
<keyword evidence="5 9" id="KW-0798">TonB box</keyword>
<dbReference type="InterPro" id="IPR012910">
    <property type="entry name" value="Plug_dom"/>
</dbReference>
<evidence type="ECO:0000256" key="7">
    <source>
        <dbReference type="ARBA" id="ARBA00023237"/>
    </source>
</evidence>
<evidence type="ECO:0000256" key="3">
    <source>
        <dbReference type="ARBA" id="ARBA00022452"/>
    </source>
</evidence>
<feature type="domain" description="TonB-dependent receptor plug" evidence="11">
    <location>
        <begin position="154"/>
        <end position="268"/>
    </location>
</feature>
<keyword evidence="4 8" id="KW-0812">Transmembrane</keyword>
<dbReference type="InterPro" id="IPR000531">
    <property type="entry name" value="Beta-barrel_TonB"/>
</dbReference>
<dbReference type="SUPFAM" id="SSF49464">
    <property type="entry name" value="Carboxypeptidase regulatory domain-like"/>
    <property type="match status" value="1"/>
</dbReference>
<dbReference type="Gene3D" id="2.60.40.1120">
    <property type="entry name" value="Carboxypeptidase-like, regulatory domain"/>
    <property type="match status" value="1"/>
</dbReference>
<dbReference type="NCBIfam" id="TIGR04056">
    <property type="entry name" value="OMP_RagA_SusC"/>
    <property type="match status" value="1"/>
</dbReference>
<evidence type="ECO:0000259" key="11">
    <source>
        <dbReference type="Pfam" id="PF07715"/>
    </source>
</evidence>
<dbReference type="Pfam" id="PF00593">
    <property type="entry name" value="TonB_dep_Rec_b-barrel"/>
    <property type="match status" value="1"/>
</dbReference>
<comment type="caution">
    <text evidence="12">The sequence shown here is derived from an EMBL/GenBank/DDBJ whole genome shotgun (WGS) entry which is preliminary data.</text>
</comment>
<dbReference type="PROSITE" id="PS52016">
    <property type="entry name" value="TONB_DEPENDENT_REC_3"/>
    <property type="match status" value="1"/>
</dbReference>
<dbReference type="GO" id="GO:0009279">
    <property type="term" value="C:cell outer membrane"/>
    <property type="evidence" value="ECO:0007669"/>
    <property type="project" value="UniProtKB-SubCell"/>
</dbReference>
<dbReference type="Gene3D" id="2.40.170.20">
    <property type="entry name" value="TonB-dependent receptor, beta-barrel domain"/>
    <property type="match status" value="1"/>
</dbReference>
<dbReference type="Gene3D" id="2.170.130.10">
    <property type="entry name" value="TonB-dependent receptor, plug domain"/>
    <property type="match status" value="1"/>
</dbReference>
<dbReference type="AlphaFoldDB" id="A0A5M8Q739"/>
<keyword evidence="3 8" id="KW-1134">Transmembrane beta strand</keyword>
<dbReference type="InterPro" id="IPR023997">
    <property type="entry name" value="TonB-dep_OMP_SusC/RagA_CS"/>
</dbReference>
<dbReference type="InterPro" id="IPR036942">
    <property type="entry name" value="Beta-barrel_TonB_sf"/>
</dbReference>
<evidence type="ECO:0000256" key="6">
    <source>
        <dbReference type="ARBA" id="ARBA00023136"/>
    </source>
</evidence>
<dbReference type="InterPro" id="IPR023996">
    <property type="entry name" value="TonB-dep_OMP_SusC/RagA"/>
</dbReference>
<dbReference type="InterPro" id="IPR039426">
    <property type="entry name" value="TonB-dep_rcpt-like"/>
</dbReference>
<gene>
    <name evidence="12" type="ORF">FOE74_16495</name>
</gene>
<evidence type="ECO:0000256" key="5">
    <source>
        <dbReference type="ARBA" id="ARBA00023077"/>
    </source>
</evidence>
<sequence>MISSKNLFLIKNPSHMTNALLKNRLVPKGWLNPRQGKKASSFLLFLVAFLALSLGQASAQQRTITGTVTGDGAAPLIGVSVVLKGTSTATATDVNGQYSLPFTGTAGTLVFSYIGYVTQEVPVGTQSTINVNLLTDAKALEEVVVVGYGTQRREDVTGAVATVTEESFNRGLVTTPDQLITGKVAGVQITSNGGAPGSGSTIRIRGGSSLNASNDPLIVIDGVPLDNSAISGSPNPLSLINPNDIESFNILKDASAAAIYGTRASNGVIIITTKKGAAGEKFRVQFNTIASLYDLTDQVDVLSADEYRALINERGTDAQKALLGNTKTNWQDQIFRRAFASDNNLVLSGSVKNLPYRLSLGYLDQQGTLKTSGLERGTLALNLNPSFLDDHLRVNLNVKSSLSKSRFADEGAIGSAVIFDPTQPVYAENPKLGGYYEWVNSDGTPNNLAPKNPLSLLEQRRNVSDVMRSIGNLQVDYRFHFLPDLRANLNVGYDMSRSEGSTFAPMTMASVFNQGGSFSEYEQEKDNKLLDFYLNYSKDLTALRSRVELMAGYSYQNFLTKSPSFPVYTEAGVVFTPAALFPFETENTLIGFFGRINYTFNDRYSLTANIRRDGTSRYSADNRWGTFPSIALAWRISEEGFMKDSRLFSDLKLRVGYGLTGQQDFGSNYGYLPFYSYGQNTASYQFGNQFYTTLRPAGYDVDLKWEETKQYNAGLDFGFGAGRVTGSLDYYLKETNNLIAFINPAAGTNLTNGLFTNVGAIESKGVEAALNVNILNNEKANWSVGVNGTYNDVKVTSLSRFEDPNAVGQPGGQISGGTGNNLQISSVGFTPFAFYVYKQVYNAEGKPLEGVYVDLNKDGIVNERDLYRYKSPQAKVFLGFNSDLTYGNWNLNFVLRANIGNYVYNNIHSDKGNFQVTSNNTYLNNLSPNFLETNFNAPQYFSDYYVQNASFLRMENLNLGYNFGKVYRDKVNLRLSGVVQNVFVITKYKGLDPEVGSGIDNNFYPRARVFSLGANLEF</sequence>
<dbReference type="Pfam" id="PF07715">
    <property type="entry name" value="Plug"/>
    <property type="match status" value="1"/>
</dbReference>
<evidence type="ECO:0000256" key="9">
    <source>
        <dbReference type="RuleBase" id="RU003357"/>
    </source>
</evidence>
<keyword evidence="2 8" id="KW-0813">Transport</keyword>
<evidence type="ECO:0000313" key="13">
    <source>
        <dbReference type="Proteomes" id="UP000323866"/>
    </source>
</evidence>
<reference evidence="12 13" key="1">
    <citation type="submission" date="2019-07" db="EMBL/GenBank/DDBJ databases">
        <authorList>
            <person name="Qu J.-H."/>
        </authorList>
    </citation>
    <scope>NUCLEOTIDE SEQUENCE [LARGE SCALE GENOMIC DNA]</scope>
    <source>
        <strain evidence="12 13">MDT1-10-3</strain>
    </source>
</reference>
<evidence type="ECO:0000256" key="1">
    <source>
        <dbReference type="ARBA" id="ARBA00004571"/>
    </source>
</evidence>
<dbReference type="Proteomes" id="UP000323866">
    <property type="component" value="Unassembled WGS sequence"/>
</dbReference>
<dbReference type="EMBL" id="VKKZ01000023">
    <property type="protein sequence ID" value="KAA6431719.1"/>
    <property type="molecule type" value="Genomic_DNA"/>
</dbReference>
<evidence type="ECO:0000256" key="4">
    <source>
        <dbReference type="ARBA" id="ARBA00022692"/>
    </source>
</evidence>
<organism evidence="12 13">
    <name type="scientific">Rufibacter glacialis</name>
    <dbReference type="NCBI Taxonomy" id="1259555"/>
    <lineage>
        <taxon>Bacteria</taxon>
        <taxon>Pseudomonadati</taxon>
        <taxon>Bacteroidota</taxon>
        <taxon>Cytophagia</taxon>
        <taxon>Cytophagales</taxon>
        <taxon>Hymenobacteraceae</taxon>
        <taxon>Rufibacter</taxon>
    </lineage>
</organism>
<protein>
    <submittedName>
        <fullName evidence="12">TonB-dependent receptor</fullName>
    </submittedName>
</protein>
<comment type="similarity">
    <text evidence="8 9">Belongs to the TonB-dependent receptor family.</text>
</comment>
<proteinExistence type="inferred from homology"/>
<keyword evidence="6 8" id="KW-0472">Membrane</keyword>
<evidence type="ECO:0000313" key="12">
    <source>
        <dbReference type="EMBL" id="KAA6431719.1"/>
    </source>
</evidence>
<dbReference type="InterPro" id="IPR037066">
    <property type="entry name" value="Plug_dom_sf"/>
</dbReference>
<comment type="subcellular location">
    <subcellularLocation>
        <location evidence="1 8">Cell outer membrane</location>
        <topology evidence="1 8">Multi-pass membrane protein</topology>
    </subcellularLocation>
</comment>
<dbReference type="OrthoDB" id="9768177at2"/>
<name>A0A5M8Q739_9BACT</name>
<feature type="domain" description="TonB-dependent receptor-like beta-barrel" evidence="10">
    <location>
        <begin position="435"/>
        <end position="982"/>
    </location>
</feature>
<accession>A0A5M8Q739</accession>
<evidence type="ECO:0000259" key="10">
    <source>
        <dbReference type="Pfam" id="PF00593"/>
    </source>
</evidence>
<dbReference type="FunFam" id="2.170.130.10:FF:000008">
    <property type="entry name" value="SusC/RagA family TonB-linked outer membrane protein"/>
    <property type="match status" value="1"/>
</dbReference>
<dbReference type="NCBIfam" id="TIGR04057">
    <property type="entry name" value="SusC_RagA_signa"/>
    <property type="match status" value="1"/>
</dbReference>
<keyword evidence="7 8" id="KW-0998">Cell outer membrane</keyword>